<feature type="compositionally biased region" description="Low complexity" evidence="16">
    <location>
        <begin position="3437"/>
        <end position="3451"/>
    </location>
</feature>
<dbReference type="PROSITE" id="PS00626">
    <property type="entry name" value="RCC1_2"/>
    <property type="match status" value="2"/>
</dbReference>
<evidence type="ECO:0000256" key="8">
    <source>
        <dbReference type="ARBA" id="ARBA00022737"/>
    </source>
</evidence>
<evidence type="ECO:0000256" key="4">
    <source>
        <dbReference type="ARBA" id="ARBA00005415"/>
    </source>
</evidence>
<dbReference type="PROSITE" id="PS51284">
    <property type="entry name" value="DOC"/>
    <property type="match status" value="1"/>
</dbReference>
<feature type="region of interest" description="Disordered" evidence="16">
    <location>
        <begin position="4073"/>
        <end position="4109"/>
    </location>
</feature>
<keyword evidence="10" id="KW-0833">Ubl conjugation pathway</keyword>
<dbReference type="GO" id="GO:0030424">
    <property type="term" value="C:axon"/>
    <property type="evidence" value="ECO:0007669"/>
    <property type="project" value="UniProtKB-SubCell"/>
</dbReference>
<feature type="region of interest" description="Disordered" evidence="16">
    <location>
        <begin position="981"/>
        <end position="1002"/>
    </location>
</feature>
<evidence type="ECO:0000256" key="3">
    <source>
        <dbReference type="ARBA" id="ARBA00004906"/>
    </source>
</evidence>
<name>A0A979FSG6_HYAAZ</name>
<dbReference type="PROSITE" id="PS50194">
    <property type="entry name" value="FILAMIN_REPEAT"/>
    <property type="match status" value="1"/>
</dbReference>
<evidence type="ECO:0000313" key="20">
    <source>
        <dbReference type="RefSeq" id="XP_047739105.1"/>
    </source>
</evidence>
<reference evidence="20" key="1">
    <citation type="submission" date="2025-08" db="UniProtKB">
        <authorList>
            <consortium name="RefSeq"/>
        </authorList>
    </citation>
    <scope>IDENTIFICATION</scope>
    <source>
        <tissue evidence="20">Whole organism</tissue>
    </source>
</reference>
<evidence type="ECO:0000256" key="10">
    <source>
        <dbReference type="ARBA" id="ARBA00022786"/>
    </source>
</evidence>
<dbReference type="PROSITE" id="PS50089">
    <property type="entry name" value="ZF_RING_2"/>
    <property type="match status" value="1"/>
</dbReference>
<evidence type="ECO:0000256" key="15">
    <source>
        <dbReference type="PROSITE-ProRule" id="PRU00235"/>
    </source>
</evidence>
<feature type="compositionally biased region" description="Basic and acidic residues" evidence="16">
    <location>
        <begin position="3803"/>
        <end position="3813"/>
    </location>
</feature>
<comment type="subcellular location">
    <subcellularLocation>
        <location evidence="2">Cell projection</location>
        <location evidence="2">Axon</location>
    </subcellularLocation>
</comment>
<feature type="region of interest" description="Disordered" evidence="16">
    <location>
        <begin position="3513"/>
        <end position="3597"/>
    </location>
</feature>
<dbReference type="GO" id="GO:0008582">
    <property type="term" value="P:regulation of synaptic assembly at neuromuscular junction"/>
    <property type="evidence" value="ECO:0007669"/>
    <property type="project" value="TreeGrafter"/>
</dbReference>
<evidence type="ECO:0000313" key="19">
    <source>
        <dbReference type="Proteomes" id="UP000694843"/>
    </source>
</evidence>
<dbReference type="GO" id="GO:0007411">
    <property type="term" value="P:axon guidance"/>
    <property type="evidence" value="ECO:0007669"/>
    <property type="project" value="TreeGrafter"/>
</dbReference>
<feature type="domain" description="RING-type" evidence="17">
    <location>
        <begin position="5238"/>
        <end position="5289"/>
    </location>
</feature>
<dbReference type="GO" id="GO:0005886">
    <property type="term" value="C:plasma membrane"/>
    <property type="evidence" value="ECO:0007669"/>
    <property type="project" value="TreeGrafter"/>
</dbReference>
<dbReference type="CDD" id="cd19799">
    <property type="entry name" value="Bbox2_MYCBP2"/>
    <property type="match status" value="1"/>
</dbReference>
<feature type="region of interest" description="Disordered" evidence="16">
    <location>
        <begin position="1533"/>
        <end position="1559"/>
    </location>
</feature>
<evidence type="ECO:0000256" key="1">
    <source>
        <dbReference type="ARBA" id="ARBA00000333"/>
    </source>
</evidence>
<dbReference type="SUPFAM" id="SSF81296">
    <property type="entry name" value="E set domains"/>
    <property type="match status" value="1"/>
</dbReference>
<dbReference type="OMA" id="MAHPGCG"/>
<feature type="domain" description="DOC" evidence="18">
    <location>
        <begin position="4440"/>
        <end position="4617"/>
    </location>
</feature>
<feature type="compositionally biased region" description="Low complexity" evidence="16">
    <location>
        <begin position="17"/>
        <end position="28"/>
    </location>
</feature>
<dbReference type="Pfam" id="PF13540">
    <property type="entry name" value="RCC1_2"/>
    <property type="match status" value="1"/>
</dbReference>
<feature type="region of interest" description="Disordered" evidence="16">
    <location>
        <begin position="2487"/>
        <end position="2510"/>
    </location>
</feature>
<feature type="region of interest" description="Disordered" evidence="16">
    <location>
        <begin position="3276"/>
        <end position="3295"/>
    </location>
</feature>
<feature type="region of interest" description="Disordered" evidence="16">
    <location>
        <begin position="2016"/>
        <end position="2035"/>
    </location>
</feature>
<keyword evidence="11" id="KW-0862">Zinc</keyword>
<feature type="compositionally biased region" description="Low complexity" evidence="16">
    <location>
        <begin position="1054"/>
        <end position="1063"/>
    </location>
</feature>
<dbReference type="GO" id="GO:0061630">
    <property type="term" value="F:ubiquitin protein ligase activity"/>
    <property type="evidence" value="ECO:0007669"/>
    <property type="project" value="UniProtKB-EC"/>
</dbReference>
<dbReference type="RefSeq" id="XP_047739105.1">
    <property type="nucleotide sequence ID" value="XM_047883149.1"/>
</dbReference>
<feature type="region of interest" description="Disordered" evidence="16">
    <location>
        <begin position="3421"/>
        <end position="3453"/>
    </location>
</feature>
<feature type="region of interest" description="Disordered" evidence="16">
    <location>
        <begin position="795"/>
        <end position="816"/>
    </location>
</feature>
<dbReference type="GeneID" id="108676629"/>
<dbReference type="SMART" id="SM00184">
    <property type="entry name" value="RING"/>
    <property type="match status" value="1"/>
</dbReference>
<dbReference type="InterPro" id="IPR013083">
    <property type="entry name" value="Znf_RING/FYVE/PHD"/>
</dbReference>
<dbReference type="CTD" id="32429"/>
<keyword evidence="7" id="KW-0479">Metal-binding</keyword>
<dbReference type="Gene3D" id="2.60.120.820">
    <property type="entry name" value="PHR domain"/>
    <property type="match status" value="2"/>
</dbReference>
<dbReference type="Proteomes" id="UP000694843">
    <property type="component" value="Unplaced"/>
</dbReference>
<evidence type="ECO:0000256" key="6">
    <source>
        <dbReference type="ARBA" id="ARBA00022679"/>
    </source>
</evidence>
<dbReference type="Pfam" id="PF08005">
    <property type="entry name" value="PHR"/>
    <property type="match status" value="2"/>
</dbReference>
<dbReference type="InterPro" id="IPR013783">
    <property type="entry name" value="Ig-like_fold"/>
</dbReference>
<comment type="pathway">
    <text evidence="3">Protein modification; protein ubiquitination.</text>
</comment>
<keyword evidence="8" id="KW-0677">Repeat</keyword>
<dbReference type="InterPro" id="IPR014756">
    <property type="entry name" value="Ig_E-set"/>
</dbReference>
<feature type="compositionally biased region" description="Low complexity" evidence="16">
    <location>
        <begin position="4154"/>
        <end position="4169"/>
    </location>
</feature>
<feature type="repeat" description="RCC1" evidence="15">
    <location>
        <begin position="1110"/>
        <end position="1161"/>
    </location>
</feature>
<evidence type="ECO:0000256" key="2">
    <source>
        <dbReference type="ARBA" id="ARBA00004489"/>
    </source>
</evidence>
<feature type="region of interest" description="Disordered" evidence="16">
    <location>
        <begin position="1"/>
        <end position="36"/>
    </location>
</feature>
<evidence type="ECO:0000259" key="18">
    <source>
        <dbReference type="PROSITE" id="PS51284"/>
    </source>
</evidence>
<evidence type="ECO:0000259" key="17">
    <source>
        <dbReference type="PROSITE" id="PS50089"/>
    </source>
</evidence>
<feature type="region of interest" description="Disordered" evidence="16">
    <location>
        <begin position="4142"/>
        <end position="4204"/>
    </location>
</feature>
<organism evidence="19 20">
    <name type="scientific">Hyalella azteca</name>
    <name type="common">Amphipod</name>
    <dbReference type="NCBI Taxonomy" id="294128"/>
    <lineage>
        <taxon>Eukaryota</taxon>
        <taxon>Metazoa</taxon>
        <taxon>Ecdysozoa</taxon>
        <taxon>Arthropoda</taxon>
        <taxon>Crustacea</taxon>
        <taxon>Multicrustacea</taxon>
        <taxon>Malacostraca</taxon>
        <taxon>Eumalacostraca</taxon>
        <taxon>Peracarida</taxon>
        <taxon>Amphipoda</taxon>
        <taxon>Senticaudata</taxon>
        <taxon>Talitrida</taxon>
        <taxon>Talitroidea</taxon>
        <taxon>Hyalellidae</taxon>
        <taxon>Hyalella</taxon>
    </lineage>
</organism>
<evidence type="ECO:0000256" key="11">
    <source>
        <dbReference type="ARBA" id="ARBA00022833"/>
    </source>
</evidence>
<evidence type="ECO:0000256" key="7">
    <source>
        <dbReference type="ARBA" id="ARBA00022723"/>
    </source>
</evidence>
<keyword evidence="6" id="KW-0808">Transferase</keyword>
<dbReference type="GO" id="GO:0099174">
    <property type="term" value="P:regulation of presynapse organization"/>
    <property type="evidence" value="ECO:0007669"/>
    <property type="project" value="UniProtKB-ARBA"/>
</dbReference>
<dbReference type="KEGG" id="hazt:108676629"/>
<evidence type="ECO:0000256" key="16">
    <source>
        <dbReference type="SAM" id="MobiDB-lite"/>
    </source>
</evidence>
<evidence type="ECO:0000256" key="5">
    <source>
        <dbReference type="ARBA" id="ARBA00012249"/>
    </source>
</evidence>
<feature type="compositionally biased region" description="Polar residues" evidence="16">
    <location>
        <begin position="2019"/>
        <end position="2035"/>
    </location>
</feature>
<gene>
    <name evidence="20" type="primary">LOC108676629</name>
</gene>
<feature type="repeat" description="Filamin" evidence="13">
    <location>
        <begin position="2850"/>
        <end position="2906"/>
    </location>
</feature>
<feature type="region of interest" description="Disordered" evidence="16">
    <location>
        <begin position="837"/>
        <end position="870"/>
    </location>
</feature>
<feature type="region of interest" description="Disordered" evidence="16">
    <location>
        <begin position="4760"/>
        <end position="4782"/>
    </location>
</feature>
<feature type="region of interest" description="Disordered" evidence="16">
    <location>
        <begin position="1020"/>
        <end position="1078"/>
    </location>
</feature>
<proteinExistence type="inferred from homology"/>
<dbReference type="InterPro" id="IPR038648">
    <property type="entry name" value="PHR_sf"/>
</dbReference>
<dbReference type="InterPro" id="IPR008979">
    <property type="entry name" value="Galactose-bd-like_sf"/>
</dbReference>
<dbReference type="Gene3D" id="2.60.40.10">
    <property type="entry name" value="Immunoglobulins"/>
    <property type="match status" value="1"/>
</dbReference>
<dbReference type="Gene3D" id="2.60.120.260">
    <property type="entry name" value="Galactose-binding domain-like"/>
    <property type="match status" value="1"/>
</dbReference>
<dbReference type="SUPFAM" id="SSF50985">
    <property type="entry name" value="RCC1/BLIP-II"/>
    <property type="match status" value="1"/>
</dbReference>
<dbReference type="FunFam" id="3.30.40.10:FF:000078">
    <property type="entry name" value="E3 ubiquitin-protein ligase MYCBP2 isoform X1"/>
    <property type="match status" value="1"/>
</dbReference>
<dbReference type="CDD" id="cd16463">
    <property type="entry name" value="RING-H2_PHR"/>
    <property type="match status" value="1"/>
</dbReference>
<feature type="region of interest" description="Disordered" evidence="16">
    <location>
        <begin position="1261"/>
        <end position="1287"/>
    </location>
</feature>
<comment type="catalytic activity">
    <reaction evidence="1">
        <text>[E2 ubiquitin-conjugating enzyme]-S-ubiquitinyl-L-cysteine + [acceptor protein]-L-threonine = [E2 ubiquitin-conjugating enzyme]-L-cysteine + [acceptor protein]-3-O-ubiquitinyl-L-threonine.</text>
        <dbReference type="EC" id="2.3.2.33"/>
    </reaction>
</comment>
<evidence type="ECO:0000256" key="14">
    <source>
        <dbReference type="PROSITE-ProRule" id="PRU00175"/>
    </source>
</evidence>
<feature type="compositionally biased region" description="Acidic residues" evidence="16">
    <location>
        <begin position="847"/>
        <end position="864"/>
    </location>
</feature>
<dbReference type="SMART" id="SM01337">
    <property type="entry name" value="APC10"/>
    <property type="match status" value="1"/>
</dbReference>
<dbReference type="InterPro" id="IPR017868">
    <property type="entry name" value="Filamin/ABP280_repeat-like"/>
</dbReference>
<feature type="region of interest" description="Disordered" evidence="16">
    <location>
        <begin position="3212"/>
        <end position="3232"/>
    </location>
</feature>
<dbReference type="GO" id="GO:0005634">
    <property type="term" value="C:nucleus"/>
    <property type="evidence" value="ECO:0007669"/>
    <property type="project" value="TreeGrafter"/>
</dbReference>
<dbReference type="InterPro" id="IPR012983">
    <property type="entry name" value="PHR"/>
</dbReference>
<feature type="region of interest" description="Disordered" evidence="16">
    <location>
        <begin position="4596"/>
        <end position="4618"/>
    </location>
</feature>
<dbReference type="InterPro" id="IPR001841">
    <property type="entry name" value="Znf_RING"/>
</dbReference>
<keyword evidence="12" id="KW-0966">Cell projection</keyword>
<feature type="region of interest" description="Disordered" evidence="16">
    <location>
        <begin position="3796"/>
        <end position="3825"/>
    </location>
</feature>
<feature type="compositionally biased region" description="Low complexity" evidence="16">
    <location>
        <begin position="1262"/>
        <end position="1284"/>
    </location>
</feature>
<protein>
    <recommendedName>
        <fullName evidence="5">RCR-type E3 ubiquitin transferase</fullName>
        <ecNumber evidence="5">2.3.2.33</ecNumber>
    </recommendedName>
</protein>
<sequence length="5486" mass="586093">MTVEDKSEGSSEGGSSGRSSSSATTSSSSRHRRSSFSYRNSYSSDAISWLALTGVPNVRSKVGLYIRDGSRLRSDFQALYRIADGKKRVRDRRKLLRKFEVMKHMRDRRKKVQGDVKNEALAGGCATGPPSAVPATPRVEVDANPSSFATYASVRSLVLRDAARQAQVIYQSTSQAPPSDSDSEDDSVQASMINVLPLPKMVGVGLVSVYELIQGSVSAYPALCIRALEALLDILQGQQPEALRNEPAHVIDALFQLLLRLCTSSGGGGGGDLLSWPSASPLTGVACACLLALVVARGDSAMYLRAVTDILITSRHLAVQTIQVPLILTYLQRSVHALLLGKLTRPDWITVGIPHKACIDTFPVRMMTEGGMSDVGSTAMTCDGHYLYVHSAHGMFKIGSGFGGTRKGHVYMHRPDCFPRQTGWLGFANGDVYYRPEGSGRELMTLDRESLKISEVHQTSGFGWSRGAPFSDGQYIGYILPDREDGFVVRSYNPVVKPIPLVNELSLGLAVRCVQVFGNNEAPRELGSGVDDEVVCVAAGKDFTILCTSSGRLHYSGKASAVGLKNTSNVMTNNGGVAAAAAAVVNNVVPTLLSANAAAASAAPNDKEALQNNSAQAATANTASSKTCRWPELVVCKRPTIVTVCVGHEGHHALLLSDDGGAYFVGTARRGEDADPGKFRRQPKAVKPKRMSKMEDQHVVAAACNHATSALVTKRGQLFLFGKDTAHADPATGLVSDLKEAHIESVSLGKAHAVAVTNKGLVYTFGINNKGQCGRDFNSALNGKDLAPVYLSNEVSTDDDKDDKKNCSENSPSLPPKLRIKTKARIKIYQRSHLPDRHGASAVAAAGDEDGDDEECGGDSDDGGDPAAAAAVAGGGAGAAMPPNGGVGGIGGFGLCFRGRHRFYRDHCMICYFCHDCTGYGASCVSSNRPNRVPGQACGCGSGDSGCSECGCCRTCAEDSLDERELGVPGVMNIGVFKMNNGEHDRDEDDEGGGVLGGRGGLERGRLQKELMRRLEVIRHHNKRDHEHRQLRQPLMPPLPVQAKKPAAEEDRALAGTGSSPPAAGGGGGERDGGGKMCSLPPAQLLMPTASPVVQVACGQHHTVALCSNGEVYSWGSNSHGQLGTGDLIPQPCPQLVRLPPSVRVSRVAAGSNHTVLLTTTGQIYTCGSHQKGQLGRTPLSMESGEGSRNGTRAPWWCLPGLVPGVGPRLGRKATWVGASADTTFIKLDQSLINAHNLPGTAVVANSSYLVLLPVGERSKSESTGVVGGYSSSSSSSPSHSVTSTRHRCSSFTAARYRTTESGAVEERSSSFSGSLGSSRHAFSDLSVPPQKSSSTDVVPMSQRLCGNAGVVNTFGSGGNIAVGASIASLGKCVNTAVGNLGFGGSIVGIGSSGSLCRAAEGGTSSSNSSVVAVAGSGCDSNSSIGSGGGGGCAIGVTTDVGSESGGGSGGGASKITTEDEGWRVLVINRSDGQCRSFNSPDQILCRGHAVCLDPIYNVLWSYNPERQQVNCYNLIASEAVRMDTSVCPPPTRGTGYYKLPQPPTVTSRPSSAGDDGGLRDVLSPELSLPVLPEVQVSRAQIALHLLSCLDTLTWGYQQGLSVCEEDHTTTASTGVYTKDDFTPVTRFESPGGGWGYSGHSVEAVRFMCDTDVLLGGYGMFGGRGEYVGKIKLYDIGYEGGEQEQEGELLAETDEIPYECPSRQKFPLMFEEPIPIQARRWYVAWARVTGPSSDCGSSGQSLITTDDQVVFYFKSSKKSNNGTDVNAGQIPQLLYRIISADGGAQTASSACSEPPVPLLSRAFFTGVSNDVFQSLLDLLGWAWSTLRTCVSEVGSGEGGDDGDTGTGVAMLDLHRLVYICRACLRLLQLYVTQLYPNTARCGRRGSAGEEKSSLVESVSDVRGLLRQMLSDPLPPTFQPHRRTKHRSRVTSERNPLTRLTVSVLDECHRTFVLCFHAFYPTGHLKWACLCDLLVSRDSLQSSDDSAENDRLLSAVLAALASPTVKLRATLPILGEQEPDSSYTRPSPADNASLSSLQPGDLKYPLLVEHMTFKTQMSGGGFGCVWTFREVLERLLGVVCGGVRGALRGDRSPPLPSLVHNTCLLIAAAVAELAEETAHTEVDGCCSAGRVLHATPTRFSRITHCRSWSTGNGSPDAFCFSVDRPGILIAGVSLFAGAGTYDYELELMDETGSSDPECGALAAIDGGGNCERWGTLEAVRGSYGSDDIVNDLIPIKFDKPVLIKENVKYALRLVNRGARTTNGDGGHINLKGPDGTVFNFSACSLSVNGTSHIRGQMPQILYYSTSPECNTTEVTRAVGAQQARAAVLSVVGSVVRAAAELCIMGLGVGDDIAIRVLASSPIITILLPLLLSHVAPVALSDPRSAVSVLGLCQELVPHVAALNNLSLATQQASELQETSQGCHSTTSLHYATVESEHPYKPATVVCYRVSFPANVQWMTIDFDPQSSLAQPEDSLVVLIPSLSSGSAATASPATGSEGSATSAKKPGKDGAAAAPKIVSAGSIAKKAPVLSGAVGGAAAACSSNPSSTEDAEDAPFWPVLPRISSVEKFPERTVIIPGNELVLSMETASDYLKEGGGAGACGAANRWGFSARIVGYEWPPVWPPTPSEAIRHLEKELSYLGGLCAASLIKKDLKLPPVGGEEFEDDMEGAEEVGQSVLRAHPALLSKGFALSHPPTIHHTLDGVIPFSCHSNERLFLRDLVSCSVGTSGGRLARWLQPDSYVDVRQAEVIYSRDDLRAGWPAIVTIITKDQYSEVVFAPSLKIEVMSVPVLEGGQKDKLPRRLSQNIPDSMTFGGQPQPCLDTPYSITIREKMCYCAITMMKAYEKYSFEELRYVSPTLQRPTEHMMVRSNGDGSYTCNWTPAAPGCYSLHITIDGYVLDKPYKMEVKEPPQGVVPPLQSALKKASQAPCKARKFVMPQSAGLRIRTHPSLQSEQIGLISYNATVSFSDEIHNTDGIWLRLTPECMQQLCSSSALSGGSNKQRPAEAWVLQYNQHLGKTLLVAHEDPLANSKQDMSEDSIMRRREVLGGPANAEDACQGVNSWLPDNPSQLAELDGRVDVYTVVKCGLSGHNIRSQASLRAPPVGMLVQSDSITTDCMINNSEGSWVRLDAESTRKYCFTDGEAWSLAESRGHTLFLQWQGSRPQSNISGLGFNFGSAENKCTPLPAFLSHSALSPPSQPFVFGALGPSMLRGRGDGSAAENTEPAATSDSAETLDVKSGIDDATVDCKPIMSDVKDGMGSCKFSALNRWLREEAQKPASAAATDPKAGGTVTPTEVSSMAPLAVTSSGVRGDLPQELQGVSVRELVKAIGESRANGNGATPPRTPPPTPRKVPRSRSASPRTSLATAASVGVGGTAVLSASGNHLTATTALPAVKSNGSLAATFALPASDSLLPEALENLRRKSGSSSPVPGRCGDSRSVTSSASVPSAATNGDTSALPLCSAAVTPSIGVPSSVAVADSLAAVGEASGDVPSDTSALVSSLTQDMSQSAASSALSSLAPSADSTPKKEPSLSLSRQVTQMATQTSPENGLKFSVGSTGSNGALGNDGVRPSPKSVRKERSVKQQSRSKRDRIMSPSSVPITLSEKNMKDKVKEAMSPSVAECMRAIFAAFLWHEGIVHDAMACASFLKFNPSLTKLAAFQWRPDTRERSKPEVKLTKEQKARQRHSVEVSACNYLNVTPQNTEDFLIPGISGINMNEVPRAAEKGDCATEKRPDEVMSNWIGYQTSQKLATVMEGCGGIDFPELPLVLRHVVLLWEELASTCLRAIAQQMVLPSPTLPSKAKKTDRFRDRSQKEKKHKHKKKSVSLQVINDDGTEEENRGLPQCTPVTCDLCNRIMSPQSSNNHLYMEHPGCAAPSHGCGYVGGRWKFFPYKGHFDQPCGMIVRGCYLLCWTCRHKYKTENGIKITSKEYKDAAVCRKIKRSAAAAAKPSKLMSPGGQAETHLIMRNNAMFLLDLASSASAPVLPQRLHKRSPCPVAGAVELSPDNSPFPQVAFQCLHTLNCQQQHLNQLREDLLLHQTLQESSGSTGHVLPSRHNANALLSMCDLQSDAGAPRDLSSYSPSNASVHQDSSGSDSDIPRPANARPLNRSISVTVGTASGQDWGSVATAAAAAAVQPPEVMDVTPSVGTGGGSSLSSASPHPSLAPSSPFTVVLRKRNNSSGEKQTLSSSGSIGGVGSSGSAGSSSLLAHPSTWLERLAAGIERCNSGTAVTNTNLSESTNSSSSSRCSNVSSRPVMAFIFQQHDLETLAFAMRHATRKSAARVYGMQALNWLLRSVTQPTCLHDLLWSFASALTPRHTPATQQQLINPEDAHEPDHQNNRHANIIDMGEKDMVVLEHPLSDVTLAGDAVHPLPSTFHLLLQTIADLMMLLPPGQPLQMMAVRCFGLRFTPADHDFLHQSHVFSNISKILSLSEEVLGATDEATSIYDTAHVPVTSVVDRLVDLTCECELRTSSRPAMIGSLRDYSTETFWESGDEDRNKTKTITVSWRPQVRPAVIYVHIDNVRDLGTRITNVLFRACKGEEASVVRQVELDSRFTGWLHMVLEGSENSCLLIEMKGPDACVRVRQVRVLGGEVTVADDGEGPSSAGAPDALDGGDTSSATGIIRGKLIKQQSALVLQHRECEQETLKVFRLITGQVFGKLIRSSDGVDRVQDKPVSEGASKPESSTPASAGVGQSDPPEDSERNNDLREHVVGILFSRSKLTHLQKQVCAHIVQAIKREGVKAREEWEAALLAASQQSWNNSNHSNTNKSPSEENASLHVASGLASPHVKHTLPDTYCFEMLSMVLALSGSPVGRAHLAHQDSLLRHLLSLLHTGSARVQRQVVSLFRRMLADISPRSLAALLGVETLPEHNFPVLHPPTPSPPHADAEYDMHKQGILDVFLAVIAKALTVQLKQKGSIKHAHDSPAGKACMTSATLASILPAPVRNSSRWWLQGTANPKLADLIINLIRDMTHGKISETWARVTKSAIAENIINLTRLGDQYRSSLHACLSTPTLWLALASLCVVHPDHVDALSSTSAPVTKTTKNVNADGTVSTASSEVSRPTCENHDDGETIALVQCDECGQLCGECDKVLHLHRRRRMHHRTILRHQQQAIKVDLHEGCGRTKLFWLLALADSTTLKALLELRSDGNSGALRYDKENNSECRFCGSPAQTSLLSPTPVCSASECQEYSKDACTVMHECGHVCGGIRGETTCLPCLHGCSSAPMLRQDADDMCMICFSEALSAAPALQLECGHVFHAHCCRTVLDKRWPGPRITFTFSLCPICKVNIKHWALEDDLAPIRVLYEDVKRKALMRMEYEGVCKPEISAAASNAQELATYAMERYAYYVCFKCKKAYYGGEARCDAEAAQGDDYDPTELVCGGCSDVSRAQMCPKHGTDFLEYKCRYCCSVAVFFCFGTTHFCNACHDDFQRVTNIGKSNLPHCPAGPRGVQLAGPECPLHIQHPATGEEFALGCGVCRNAHTF</sequence>
<evidence type="ECO:0000256" key="12">
    <source>
        <dbReference type="ARBA" id="ARBA00023273"/>
    </source>
</evidence>
<feature type="compositionally biased region" description="Low complexity" evidence="16">
    <location>
        <begin position="4760"/>
        <end position="4772"/>
    </location>
</feature>
<dbReference type="Pfam" id="PF00415">
    <property type="entry name" value="RCC1"/>
    <property type="match status" value="1"/>
</dbReference>
<feature type="compositionally biased region" description="Basic and acidic residues" evidence="16">
    <location>
        <begin position="1020"/>
        <end position="1030"/>
    </location>
</feature>
<feature type="region of interest" description="Disordered" evidence="16">
    <location>
        <begin position="3330"/>
        <end position="3369"/>
    </location>
</feature>
<dbReference type="InterPro" id="IPR004939">
    <property type="entry name" value="APC_su10/DOC_dom"/>
</dbReference>
<accession>A0A979FSG6</accession>
<dbReference type="EC" id="2.3.2.33" evidence="5"/>
<feature type="compositionally biased region" description="Polar residues" evidence="16">
    <location>
        <begin position="4078"/>
        <end position="4095"/>
    </location>
</feature>
<feature type="repeat" description="RCC1" evidence="15">
    <location>
        <begin position="1052"/>
        <end position="1109"/>
    </location>
</feature>
<dbReference type="OrthoDB" id="6050183at2759"/>
<feature type="compositionally biased region" description="Polar residues" evidence="16">
    <location>
        <begin position="3532"/>
        <end position="3548"/>
    </location>
</feature>
<feature type="compositionally biased region" description="Low complexity" evidence="16">
    <location>
        <begin position="3513"/>
        <end position="3524"/>
    </location>
</feature>
<feature type="region of interest" description="Disordered" evidence="16">
    <location>
        <begin position="4670"/>
        <end position="4706"/>
    </location>
</feature>
<dbReference type="GO" id="GO:0008270">
    <property type="term" value="F:zinc ion binding"/>
    <property type="evidence" value="ECO:0007669"/>
    <property type="project" value="UniProtKB-KW"/>
</dbReference>
<dbReference type="SUPFAM" id="SSF49785">
    <property type="entry name" value="Galactose-binding domain-like"/>
    <property type="match status" value="1"/>
</dbReference>
<evidence type="ECO:0000256" key="13">
    <source>
        <dbReference type="PROSITE-ProRule" id="PRU00087"/>
    </source>
</evidence>
<dbReference type="PROSITE" id="PS50012">
    <property type="entry name" value="RCC1_3"/>
    <property type="match status" value="2"/>
</dbReference>
<dbReference type="Gene3D" id="3.30.40.10">
    <property type="entry name" value="Zinc/RING finger domain, C3HC4 (zinc finger)"/>
    <property type="match status" value="1"/>
</dbReference>
<comment type="similarity">
    <text evidence="4">Belongs to the RING-Cys relay (RCR) family.</text>
</comment>
<dbReference type="SUPFAM" id="SSF57850">
    <property type="entry name" value="RING/U-box"/>
    <property type="match status" value="1"/>
</dbReference>
<evidence type="ECO:0000256" key="9">
    <source>
        <dbReference type="ARBA" id="ARBA00022771"/>
    </source>
</evidence>
<keyword evidence="9 14" id="KW-0863">Zinc-finger</keyword>
<dbReference type="InterPro" id="IPR000408">
    <property type="entry name" value="Reg_chr_condens"/>
</dbReference>
<dbReference type="Gene3D" id="2.130.10.30">
    <property type="entry name" value="Regulator of chromosome condensation 1/beta-lactamase-inhibitor protein II"/>
    <property type="match status" value="2"/>
</dbReference>
<dbReference type="PANTHER" id="PTHR45943:SF1">
    <property type="entry name" value="E3 UBIQUITIN-PROTEIN LIGASE MYCBP2"/>
    <property type="match status" value="1"/>
</dbReference>
<dbReference type="InterPro" id="IPR009091">
    <property type="entry name" value="RCC1/BLIP-II"/>
</dbReference>
<keyword evidence="19" id="KW-1185">Reference proteome</keyword>
<feature type="compositionally biased region" description="Basic residues" evidence="16">
    <location>
        <begin position="3814"/>
        <end position="3824"/>
    </location>
</feature>
<dbReference type="PANTHER" id="PTHR45943">
    <property type="entry name" value="E3 UBIQUITIN-PROTEIN LIGASE MYCBP2"/>
    <property type="match status" value="1"/>
</dbReference>